<name>A0ABR0JZR2_9EURO</name>
<evidence type="ECO:0008006" key="3">
    <source>
        <dbReference type="Google" id="ProtNLM"/>
    </source>
</evidence>
<organism evidence="1 2">
    <name type="scientific">Lithohypha guttulata</name>
    <dbReference type="NCBI Taxonomy" id="1690604"/>
    <lineage>
        <taxon>Eukaryota</taxon>
        <taxon>Fungi</taxon>
        <taxon>Dikarya</taxon>
        <taxon>Ascomycota</taxon>
        <taxon>Pezizomycotina</taxon>
        <taxon>Eurotiomycetes</taxon>
        <taxon>Chaetothyriomycetidae</taxon>
        <taxon>Chaetothyriales</taxon>
        <taxon>Trichomeriaceae</taxon>
        <taxon>Lithohypha</taxon>
    </lineage>
</organism>
<gene>
    <name evidence="1" type="ORF">LTR24_008490</name>
</gene>
<proteinExistence type="predicted"/>
<dbReference type="Proteomes" id="UP001345013">
    <property type="component" value="Unassembled WGS sequence"/>
</dbReference>
<accession>A0ABR0JZR2</accession>
<evidence type="ECO:0000313" key="1">
    <source>
        <dbReference type="EMBL" id="KAK5080500.1"/>
    </source>
</evidence>
<comment type="caution">
    <text evidence="1">The sequence shown here is derived from an EMBL/GenBank/DDBJ whole genome shotgun (WGS) entry which is preliminary data.</text>
</comment>
<protein>
    <recommendedName>
        <fullName evidence="3">Gag protein</fullName>
    </recommendedName>
</protein>
<reference evidence="1 2" key="1">
    <citation type="submission" date="2023-08" db="EMBL/GenBank/DDBJ databases">
        <title>Black Yeasts Isolated from many extreme environments.</title>
        <authorList>
            <person name="Coleine C."/>
            <person name="Stajich J.E."/>
            <person name="Selbmann L."/>
        </authorList>
    </citation>
    <scope>NUCLEOTIDE SEQUENCE [LARGE SCALE GENOMIC DNA]</scope>
    <source>
        <strain evidence="1 2">CCFEE 5885</strain>
    </source>
</reference>
<sequence>MNPTTQDTIYQIINQATDVSTANADMPSQQLRHVNWGWQRDEQNQKKINNFQHLFDSLVPSTRHRRMATAFPLGRSGGAVDVALLRAWLKDVAVIMQWADPNEIRKLLGVKG</sequence>
<evidence type="ECO:0000313" key="2">
    <source>
        <dbReference type="Proteomes" id="UP001345013"/>
    </source>
</evidence>
<dbReference type="EMBL" id="JAVRRG010000149">
    <property type="protein sequence ID" value="KAK5080500.1"/>
    <property type="molecule type" value="Genomic_DNA"/>
</dbReference>
<keyword evidence="2" id="KW-1185">Reference proteome</keyword>